<accession>A0AAV3QS26</accession>
<dbReference type="PANTHER" id="PTHR10460:SF11">
    <property type="entry name" value="PROTEIN ABIL5-RELATED"/>
    <property type="match status" value="1"/>
</dbReference>
<organism evidence="3 4">
    <name type="scientific">Lithospermum erythrorhizon</name>
    <name type="common">Purple gromwell</name>
    <name type="synonym">Lithospermum officinale var. erythrorhizon</name>
    <dbReference type="NCBI Taxonomy" id="34254"/>
    <lineage>
        <taxon>Eukaryota</taxon>
        <taxon>Viridiplantae</taxon>
        <taxon>Streptophyta</taxon>
        <taxon>Embryophyta</taxon>
        <taxon>Tracheophyta</taxon>
        <taxon>Spermatophyta</taxon>
        <taxon>Magnoliopsida</taxon>
        <taxon>eudicotyledons</taxon>
        <taxon>Gunneridae</taxon>
        <taxon>Pentapetalae</taxon>
        <taxon>asterids</taxon>
        <taxon>lamiids</taxon>
        <taxon>Boraginales</taxon>
        <taxon>Boraginaceae</taxon>
        <taxon>Boraginoideae</taxon>
        <taxon>Lithospermeae</taxon>
        <taxon>Lithospermum</taxon>
    </lineage>
</organism>
<comment type="similarity">
    <text evidence="1">Belongs to the ABI family.</text>
</comment>
<evidence type="ECO:0000256" key="2">
    <source>
        <dbReference type="ARBA" id="ARBA00025223"/>
    </source>
</evidence>
<dbReference type="PANTHER" id="PTHR10460">
    <property type="entry name" value="ABL INTERACTOR FAMILY MEMBER"/>
    <property type="match status" value="1"/>
</dbReference>
<proteinExistence type="inferred from homology"/>
<sequence length="257" mass="29525">MQDKESSDTKFPGFDLDEVMVFDKSLKELKDLSSQLHHSAEYCESAFLLAEHKTLVVENTKEYVCKAVVTVVDHLGSISSNLECLLPKGDSISQTEFHINTLRQRLIACQQYSSKLAVSKFYWDSESPKHYQRYILPSTSGSSGSKAMQRSLSIPVSAKSSKVREFEREEEVPLFLYTFYCKTSLIEDLTRETKEEESDGHSAPVLPVCDELYLQPRPQSHFQFQDARKKKRNLLNWKSVQKNELISLIRRGRKTTT</sequence>
<dbReference type="InterPro" id="IPR028457">
    <property type="entry name" value="ABI"/>
</dbReference>
<comment type="function">
    <text evidence="2">Involved in regulation of actin and microtubule organization. Part of a WAVE complex that activates the Arp2/3 complex.</text>
</comment>
<gene>
    <name evidence="3" type="ORF">LIER_21265</name>
</gene>
<evidence type="ECO:0000313" key="4">
    <source>
        <dbReference type="Proteomes" id="UP001454036"/>
    </source>
</evidence>
<dbReference type="Proteomes" id="UP001454036">
    <property type="component" value="Unassembled WGS sequence"/>
</dbReference>
<dbReference type="Gene3D" id="6.10.140.1620">
    <property type="match status" value="1"/>
</dbReference>
<evidence type="ECO:0008006" key="5">
    <source>
        <dbReference type="Google" id="ProtNLM"/>
    </source>
</evidence>
<evidence type="ECO:0000313" key="3">
    <source>
        <dbReference type="EMBL" id="GAA0166006.1"/>
    </source>
</evidence>
<dbReference type="AlphaFoldDB" id="A0AAV3QS26"/>
<name>A0AAV3QS26_LITER</name>
<dbReference type="EMBL" id="BAABME010005569">
    <property type="protein sequence ID" value="GAA0166006.1"/>
    <property type="molecule type" value="Genomic_DNA"/>
</dbReference>
<reference evidence="3 4" key="1">
    <citation type="submission" date="2024-01" db="EMBL/GenBank/DDBJ databases">
        <title>The complete chloroplast genome sequence of Lithospermum erythrorhizon: insights into the phylogenetic relationship among Boraginaceae species and the maternal lineages of purple gromwells.</title>
        <authorList>
            <person name="Okada T."/>
            <person name="Watanabe K."/>
        </authorList>
    </citation>
    <scope>NUCLEOTIDE SEQUENCE [LARGE SCALE GENOMIC DNA]</scope>
</reference>
<evidence type="ECO:0000256" key="1">
    <source>
        <dbReference type="ARBA" id="ARBA00010020"/>
    </source>
</evidence>
<protein>
    <recommendedName>
        <fullName evidence="5">Protein ABIL5</fullName>
    </recommendedName>
</protein>
<keyword evidence="4" id="KW-1185">Reference proteome</keyword>
<comment type="caution">
    <text evidence="3">The sequence shown here is derived from an EMBL/GenBank/DDBJ whole genome shotgun (WGS) entry which is preliminary data.</text>
</comment>